<evidence type="ECO:0000313" key="3">
    <source>
        <dbReference type="EMBL" id="KAI5331064.1"/>
    </source>
</evidence>
<keyword evidence="2" id="KW-0732">Signal</keyword>
<sequence length="84" mass="9447">MTVLRDSSACLTLSLLAALKAPESTDEEKRHACFEEEDEEEEDDEPPHLGACSLTPCVTLIPAWYTTLLTSLKLMPRKGKERKR</sequence>
<dbReference type="EMBL" id="JAJFAZ020000004">
    <property type="protein sequence ID" value="KAI5331064.1"/>
    <property type="molecule type" value="Genomic_DNA"/>
</dbReference>
<feature type="compositionally biased region" description="Acidic residues" evidence="1">
    <location>
        <begin position="35"/>
        <end position="45"/>
    </location>
</feature>
<dbReference type="AlphaFoldDB" id="A0AAD4VTK6"/>
<accession>A0AAD4VTK6</accession>
<proteinExistence type="predicted"/>
<feature type="chain" id="PRO_5041899504" description="Secreted protein" evidence="2">
    <location>
        <begin position="19"/>
        <end position="84"/>
    </location>
</feature>
<evidence type="ECO:0008006" key="5">
    <source>
        <dbReference type="Google" id="ProtNLM"/>
    </source>
</evidence>
<name>A0AAD4VTK6_PRUDU</name>
<feature type="region of interest" description="Disordered" evidence="1">
    <location>
        <begin position="22"/>
        <end position="49"/>
    </location>
</feature>
<feature type="signal peptide" evidence="2">
    <location>
        <begin position="1"/>
        <end position="18"/>
    </location>
</feature>
<reference evidence="3 4" key="1">
    <citation type="journal article" date="2022" name="G3 (Bethesda)">
        <title>Whole-genome sequence and methylome profiling of the almond [Prunus dulcis (Mill.) D.A. Webb] cultivar 'Nonpareil'.</title>
        <authorList>
            <person name="D'Amico-Willman K.M."/>
            <person name="Ouma W.Z."/>
            <person name="Meulia T."/>
            <person name="Sideli G.M."/>
            <person name="Gradziel T.M."/>
            <person name="Fresnedo-Ramirez J."/>
        </authorList>
    </citation>
    <scope>NUCLEOTIDE SEQUENCE [LARGE SCALE GENOMIC DNA]</scope>
    <source>
        <strain evidence="3">Clone GOH B32 T37-40</strain>
    </source>
</reference>
<protein>
    <recommendedName>
        <fullName evidence="5">Secreted protein</fullName>
    </recommendedName>
</protein>
<gene>
    <name evidence="3" type="ORF">L3X38_021190</name>
</gene>
<evidence type="ECO:0000256" key="1">
    <source>
        <dbReference type="SAM" id="MobiDB-lite"/>
    </source>
</evidence>
<evidence type="ECO:0000256" key="2">
    <source>
        <dbReference type="SAM" id="SignalP"/>
    </source>
</evidence>
<comment type="caution">
    <text evidence="3">The sequence shown here is derived from an EMBL/GenBank/DDBJ whole genome shotgun (WGS) entry which is preliminary data.</text>
</comment>
<evidence type="ECO:0000313" key="4">
    <source>
        <dbReference type="Proteomes" id="UP001054821"/>
    </source>
</evidence>
<dbReference type="Proteomes" id="UP001054821">
    <property type="component" value="Chromosome 4"/>
</dbReference>
<keyword evidence="4" id="KW-1185">Reference proteome</keyword>
<organism evidence="3 4">
    <name type="scientific">Prunus dulcis</name>
    <name type="common">Almond</name>
    <name type="synonym">Amygdalus dulcis</name>
    <dbReference type="NCBI Taxonomy" id="3755"/>
    <lineage>
        <taxon>Eukaryota</taxon>
        <taxon>Viridiplantae</taxon>
        <taxon>Streptophyta</taxon>
        <taxon>Embryophyta</taxon>
        <taxon>Tracheophyta</taxon>
        <taxon>Spermatophyta</taxon>
        <taxon>Magnoliopsida</taxon>
        <taxon>eudicotyledons</taxon>
        <taxon>Gunneridae</taxon>
        <taxon>Pentapetalae</taxon>
        <taxon>rosids</taxon>
        <taxon>fabids</taxon>
        <taxon>Rosales</taxon>
        <taxon>Rosaceae</taxon>
        <taxon>Amygdaloideae</taxon>
        <taxon>Amygdaleae</taxon>
        <taxon>Prunus</taxon>
    </lineage>
</organism>